<proteinExistence type="predicted"/>
<dbReference type="Proteomes" id="UP001216150">
    <property type="component" value="Unassembled WGS sequence"/>
</dbReference>
<keyword evidence="3" id="KW-1185">Reference proteome</keyword>
<feature type="compositionally biased region" description="Polar residues" evidence="1">
    <location>
        <begin position="120"/>
        <end position="131"/>
    </location>
</feature>
<dbReference type="AlphaFoldDB" id="A0AAD6DAU3"/>
<evidence type="ECO:0000313" key="3">
    <source>
        <dbReference type="Proteomes" id="UP001216150"/>
    </source>
</evidence>
<protein>
    <submittedName>
        <fullName evidence="2">Uncharacterized protein</fullName>
    </submittedName>
</protein>
<sequence length="219" mass="24980">MPHRSPRIHLAESTLGSHGFRWGGRPALCGNAKISYFNVDQPPQRPAKGALARYWVCHDVRKWSLPQTLLDWHKRRSFSVEKKIRIFLLTLPGHKALERLLQGHLRYQESPQGHLRDQESPQGQLRNQESPQGHLRDQESPQGQLRNQESPQGHLRNQVSQGDAALPIETRRRVLRQQVLPRSNEPCDCNVCSFWPPVAPRSSSRSSGGKQAPLRGVRD</sequence>
<reference evidence="2 3" key="1">
    <citation type="journal article" date="2023" name="IMA Fungus">
        <title>Comparative genomic study of the Penicillium genus elucidates a diverse pangenome and 15 lateral gene transfer events.</title>
        <authorList>
            <person name="Petersen C."/>
            <person name="Sorensen T."/>
            <person name="Nielsen M.R."/>
            <person name="Sondergaard T.E."/>
            <person name="Sorensen J.L."/>
            <person name="Fitzpatrick D.A."/>
            <person name="Frisvad J.C."/>
            <person name="Nielsen K.L."/>
        </authorList>
    </citation>
    <scope>NUCLEOTIDE SEQUENCE [LARGE SCALE GENOMIC DNA]</scope>
    <source>
        <strain evidence="2 3">IBT 29057</strain>
    </source>
</reference>
<evidence type="ECO:0000256" key="1">
    <source>
        <dbReference type="SAM" id="MobiDB-lite"/>
    </source>
</evidence>
<evidence type="ECO:0000313" key="2">
    <source>
        <dbReference type="EMBL" id="KAJ5569243.1"/>
    </source>
</evidence>
<dbReference type="EMBL" id="JAQJAC010000010">
    <property type="protein sequence ID" value="KAJ5569243.1"/>
    <property type="molecule type" value="Genomic_DNA"/>
</dbReference>
<feature type="region of interest" description="Disordered" evidence="1">
    <location>
        <begin position="108"/>
        <end position="166"/>
    </location>
</feature>
<gene>
    <name evidence="2" type="ORF">N7450_011729</name>
</gene>
<organism evidence="2 3">
    <name type="scientific">Penicillium hetheringtonii</name>
    <dbReference type="NCBI Taxonomy" id="911720"/>
    <lineage>
        <taxon>Eukaryota</taxon>
        <taxon>Fungi</taxon>
        <taxon>Dikarya</taxon>
        <taxon>Ascomycota</taxon>
        <taxon>Pezizomycotina</taxon>
        <taxon>Eurotiomycetes</taxon>
        <taxon>Eurotiomycetidae</taxon>
        <taxon>Eurotiales</taxon>
        <taxon>Aspergillaceae</taxon>
        <taxon>Penicillium</taxon>
    </lineage>
</organism>
<accession>A0AAD6DAU3</accession>
<feature type="region of interest" description="Disordered" evidence="1">
    <location>
        <begin position="196"/>
        <end position="219"/>
    </location>
</feature>
<name>A0AAD6DAU3_9EURO</name>
<comment type="caution">
    <text evidence="2">The sequence shown here is derived from an EMBL/GenBank/DDBJ whole genome shotgun (WGS) entry which is preliminary data.</text>
</comment>
<feature type="compositionally biased region" description="Polar residues" evidence="1">
    <location>
        <begin position="140"/>
        <end position="161"/>
    </location>
</feature>